<dbReference type="Gene3D" id="1.10.260.40">
    <property type="entry name" value="lambda repressor-like DNA-binding domains"/>
    <property type="match status" value="1"/>
</dbReference>
<dbReference type="EMBL" id="JABJWZ010000321">
    <property type="protein sequence ID" value="MBB1256236.1"/>
    <property type="molecule type" value="Genomic_DNA"/>
</dbReference>
<evidence type="ECO:0000259" key="1">
    <source>
        <dbReference type="PROSITE" id="PS50943"/>
    </source>
</evidence>
<gene>
    <name evidence="2" type="ORF">H3146_23185</name>
</gene>
<dbReference type="GO" id="GO:0003677">
    <property type="term" value="F:DNA binding"/>
    <property type="evidence" value="ECO:0007669"/>
    <property type="project" value="InterPro"/>
</dbReference>
<dbReference type="Pfam" id="PF01381">
    <property type="entry name" value="HTH_3"/>
    <property type="match status" value="1"/>
</dbReference>
<name>A0A7W3WPU3_9ACTN</name>
<dbReference type="CDD" id="cd00093">
    <property type="entry name" value="HTH_XRE"/>
    <property type="match status" value="1"/>
</dbReference>
<protein>
    <submittedName>
        <fullName evidence="2">Helix-turn-helix transcriptional regulator</fullName>
    </submittedName>
</protein>
<dbReference type="PROSITE" id="PS50943">
    <property type="entry name" value="HTH_CROC1"/>
    <property type="match status" value="1"/>
</dbReference>
<dbReference type="Proteomes" id="UP000525686">
    <property type="component" value="Unassembled WGS sequence"/>
</dbReference>
<dbReference type="InterPro" id="IPR001387">
    <property type="entry name" value="Cro/C1-type_HTH"/>
</dbReference>
<comment type="caution">
    <text evidence="2">The sequence shown here is derived from an EMBL/GenBank/DDBJ whole genome shotgun (WGS) entry which is preliminary data.</text>
</comment>
<proteinExistence type="predicted"/>
<reference evidence="3" key="1">
    <citation type="submission" date="2020-05" db="EMBL/GenBank/DDBJ databases">
        <title>Classification of alakaliphilic streptomycetes isolated from an alkaline soil next to Lonar Crater, India and a proposal for the recognition of Streptomyces alkaliterrae sp. nov.</title>
        <authorList>
            <person name="Golinska P."/>
        </authorList>
    </citation>
    <scope>NUCLEOTIDE SEQUENCE [LARGE SCALE GENOMIC DNA]</scope>
    <source>
        <strain evidence="3">OF3</strain>
    </source>
</reference>
<dbReference type="AlphaFoldDB" id="A0A7W3WPU3"/>
<accession>A0A7W3WPU3</accession>
<sequence>MKQDHRTLRNSVQLTQRGLSQRQLAARCAALGNPMSNTTVSRIERGQRGCDVDDLIVIAQALRVPFPVLLHGPILQ</sequence>
<dbReference type="InterPro" id="IPR010982">
    <property type="entry name" value="Lambda_DNA-bd_dom_sf"/>
</dbReference>
<dbReference type="RefSeq" id="WP_181355357.1">
    <property type="nucleotide sequence ID" value="NZ_JABJWZ010000321.1"/>
</dbReference>
<dbReference type="SUPFAM" id="SSF47413">
    <property type="entry name" value="lambda repressor-like DNA-binding domains"/>
    <property type="match status" value="1"/>
</dbReference>
<organism evidence="2 3">
    <name type="scientific">Streptomyces alkaliterrae</name>
    <dbReference type="NCBI Taxonomy" id="2213162"/>
    <lineage>
        <taxon>Bacteria</taxon>
        <taxon>Bacillati</taxon>
        <taxon>Actinomycetota</taxon>
        <taxon>Actinomycetes</taxon>
        <taxon>Kitasatosporales</taxon>
        <taxon>Streptomycetaceae</taxon>
        <taxon>Streptomyces</taxon>
    </lineage>
</organism>
<evidence type="ECO:0000313" key="3">
    <source>
        <dbReference type="Proteomes" id="UP000525686"/>
    </source>
</evidence>
<feature type="domain" description="HTH cro/C1-type" evidence="1">
    <location>
        <begin position="16"/>
        <end position="69"/>
    </location>
</feature>
<evidence type="ECO:0000313" key="2">
    <source>
        <dbReference type="EMBL" id="MBB1256236.1"/>
    </source>
</evidence>